<dbReference type="EMBL" id="PDCK01000039">
    <property type="protein sequence ID" value="PRQ58106.1"/>
    <property type="molecule type" value="Genomic_DNA"/>
</dbReference>
<proteinExistence type="predicted"/>
<sequence>MKTRRRLELLLEDLPCYFSLTEYYDTSDEVIELPPSLSLSLCRHKCAVSACI</sequence>
<dbReference type="Gramene" id="PRQ58106">
    <property type="protein sequence ID" value="PRQ58106"/>
    <property type="gene ID" value="RchiOBHm_Chr1g0355601"/>
</dbReference>
<name>A0A2P6SHJ1_ROSCH</name>
<dbReference type="AlphaFoldDB" id="A0A2P6SHJ1"/>
<evidence type="ECO:0000313" key="1">
    <source>
        <dbReference type="EMBL" id="PRQ58106.1"/>
    </source>
</evidence>
<comment type="caution">
    <text evidence="1">The sequence shown here is derived from an EMBL/GenBank/DDBJ whole genome shotgun (WGS) entry which is preliminary data.</text>
</comment>
<dbReference type="Proteomes" id="UP000238479">
    <property type="component" value="Chromosome 1"/>
</dbReference>
<accession>A0A2P6SHJ1</accession>
<organism evidence="1 2">
    <name type="scientific">Rosa chinensis</name>
    <name type="common">China rose</name>
    <dbReference type="NCBI Taxonomy" id="74649"/>
    <lineage>
        <taxon>Eukaryota</taxon>
        <taxon>Viridiplantae</taxon>
        <taxon>Streptophyta</taxon>
        <taxon>Embryophyta</taxon>
        <taxon>Tracheophyta</taxon>
        <taxon>Spermatophyta</taxon>
        <taxon>Magnoliopsida</taxon>
        <taxon>eudicotyledons</taxon>
        <taxon>Gunneridae</taxon>
        <taxon>Pentapetalae</taxon>
        <taxon>rosids</taxon>
        <taxon>fabids</taxon>
        <taxon>Rosales</taxon>
        <taxon>Rosaceae</taxon>
        <taxon>Rosoideae</taxon>
        <taxon>Rosoideae incertae sedis</taxon>
        <taxon>Rosa</taxon>
    </lineage>
</organism>
<gene>
    <name evidence="1" type="ORF">RchiOBHm_Chr1g0355601</name>
</gene>
<evidence type="ECO:0000313" key="2">
    <source>
        <dbReference type="Proteomes" id="UP000238479"/>
    </source>
</evidence>
<reference evidence="1 2" key="1">
    <citation type="journal article" date="2018" name="Nat. Genet.">
        <title>The Rosa genome provides new insights in the design of modern roses.</title>
        <authorList>
            <person name="Bendahmane M."/>
        </authorList>
    </citation>
    <scope>NUCLEOTIDE SEQUENCE [LARGE SCALE GENOMIC DNA]</scope>
    <source>
        <strain evidence="2">cv. Old Blush</strain>
    </source>
</reference>
<keyword evidence="2" id="KW-1185">Reference proteome</keyword>
<protein>
    <submittedName>
        <fullName evidence="1">Uncharacterized protein</fullName>
    </submittedName>
</protein>